<dbReference type="RefSeq" id="WP_009769853.1">
    <property type="nucleotide sequence ID" value="NZ_AKAU01000252.1"/>
</dbReference>
<evidence type="ECO:0000313" key="4">
    <source>
        <dbReference type="Proteomes" id="UP000236649"/>
    </source>
</evidence>
<evidence type="ECO:0000313" key="1">
    <source>
        <dbReference type="EMBL" id="AUT70284.1"/>
    </source>
</evidence>
<reference evidence="2 3" key="1">
    <citation type="journal article" date="2012" name="J. Bacteriol.">
        <title>Draft Genome Sequence of the Soil Bacterium Burkholderia terrae Strain BS001, Which Interacts with Fungal Surface Structures.</title>
        <authorList>
            <person name="Nazir R."/>
            <person name="Hansen M.A."/>
            <person name="Sorensen S."/>
            <person name="van Elsas J.D."/>
        </authorList>
    </citation>
    <scope>NUCLEOTIDE SEQUENCE [LARGE SCALE GENOMIC DNA]</scope>
    <source>
        <strain evidence="2 3">BS001</strain>
    </source>
</reference>
<evidence type="ECO:0000313" key="3">
    <source>
        <dbReference type="Proteomes" id="UP000004980"/>
    </source>
</evidence>
<sequence length="94" mass="10377">MEDITRTYRGLEIYPLVYPRTPRGAVGSYDYGSGFDAAVRICRRGTNDTLTASRVFRIPQLTPFRAAGEARRASTNYAESLIDGQIDGKSIGDL</sequence>
<proteinExistence type="predicted"/>
<dbReference type="GeneID" id="55529238"/>
<dbReference type="Proteomes" id="UP000236649">
    <property type="component" value="Chromosome 1"/>
</dbReference>
<accession>A0AAJ5BBH7</accession>
<evidence type="ECO:0000313" key="2">
    <source>
        <dbReference type="EMBL" id="EIM95250.1"/>
    </source>
</evidence>
<protein>
    <submittedName>
        <fullName evidence="1">Uncharacterized protein</fullName>
    </submittedName>
</protein>
<dbReference type="AlphaFoldDB" id="A0AAJ5BBH7"/>
<keyword evidence="3" id="KW-1185">Reference proteome</keyword>
<reference evidence="1 4" key="2">
    <citation type="submission" date="2018-01" db="EMBL/GenBank/DDBJ databases">
        <title>Species boundaries and ecological features among Paraburkholderia terrae DSMZ17804T, P. hospita DSMZ17164T and P. caribensis DSMZ13236T.</title>
        <authorList>
            <person name="Pratama A.A."/>
        </authorList>
    </citation>
    <scope>NUCLEOTIDE SEQUENCE [LARGE SCALE GENOMIC DNA]</scope>
    <source>
        <strain evidence="1 4">DSM 17164</strain>
    </source>
</reference>
<dbReference type="Proteomes" id="UP000004980">
    <property type="component" value="Unassembled WGS sequence"/>
</dbReference>
<name>A0AAJ5BBH7_9BURK</name>
<dbReference type="EMBL" id="AKAU01000252">
    <property type="protein sequence ID" value="EIM95250.1"/>
    <property type="molecule type" value="Genomic_DNA"/>
</dbReference>
<organism evidence="1 4">
    <name type="scientific">Paraburkholderia hospita</name>
    <dbReference type="NCBI Taxonomy" id="169430"/>
    <lineage>
        <taxon>Bacteria</taxon>
        <taxon>Pseudomonadati</taxon>
        <taxon>Pseudomonadota</taxon>
        <taxon>Betaproteobacteria</taxon>
        <taxon>Burkholderiales</taxon>
        <taxon>Burkholderiaceae</taxon>
        <taxon>Paraburkholderia</taxon>
    </lineage>
</organism>
<dbReference type="KEGG" id="phs:C2L64_12930"/>
<dbReference type="EMBL" id="CP026105">
    <property type="protein sequence ID" value="AUT70284.1"/>
    <property type="molecule type" value="Genomic_DNA"/>
</dbReference>
<gene>
    <name evidence="1" type="ORF">C2L64_12930</name>
    <name evidence="2" type="ORF">WQE_40089</name>
</gene>